<dbReference type="Proteomes" id="UP001362999">
    <property type="component" value="Unassembled WGS sequence"/>
</dbReference>
<name>A0AAW0BUD7_9AGAR</name>
<evidence type="ECO:0000313" key="4">
    <source>
        <dbReference type="Proteomes" id="UP001362999"/>
    </source>
</evidence>
<accession>A0AAW0BUD7</accession>
<evidence type="ECO:0000256" key="2">
    <source>
        <dbReference type="SAM" id="Phobius"/>
    </source>
</evidence>
<protein>
    <submittedName>
        <fullName evidence="3">Uncharacterized protein</fullName>
    </submittedName>
</protein>
<keyword evidence="2" id="KW-1133">Transmembrane helix</keyword>
<organism evidence="3 4">
    <name type="scientific">Favolaschia claudopus</name>
    <dbReference type="NCBI Taxonomy" id="2862362"/>
    <lineage>
        <taxon>Eukaryota</taxon>
        <taxon>Fungi</taxon>
        <taxon>Dikarya</taxon>
        <taxon>Basidiomycota</taxon>
        <taxon>Agaricomycotina</taxon>
        <taxon>Agaricomycetes</taxon>
        <taxon>Agaricomycetidae</taxon>
        <taxon>Agaricales</taxon>
        <taxon>Marasmiineae</taxon>
        <taxon>Mycenaceae</taxon>
        <taxon>Favolaschia</taxon>
    </lineage>
</organism>
<keyword evidence="2" id="KW-0812">Transmembrane</keyword>
<proteinExistence type="predicted"/>
<comment type="caution">
    <text evidence="3">The sequence shown here is derived from an EMBL/GenBank/DDBJ whole genome shotgun (WGS) entry which is preliminary data.</text>
</comment>
<reference evidence="3 4" key="1">
    <citation type="journal article" date="2024" name="J Genomics">
        <title>Draft genome sequencing and assembly of Favolaschia claudopus CIRM-BRFM 2984 isolated from oak limbs.</title>
        <authorList>
            <person name="Navarro D."/>
            <person name="Drula E."/>
            <person name="Chaduli D."/>
            <person name="Cazenave R."/>
            <person name="Ahrendt S."/>
            <person name="Wang J."/>
            <person name="Lipzen A."/>
            <person name="Daum C."/>
            <person name="Barry K."/>
            <person name="Grigoriev I.V."/>
            <person name="Favel A."/>
            <person name="Rosso M.N."/>
            <person name="Martin F."/>
        </authorList>
    </citation>
    <scope>NUCLEOTIDE SEQUENCE [LARGE SCALE GENOMIC DNA]</scope>
    <source>
        <strain evidence="3 4">CIRM-BRFM 2984</strain>
    </source>
</reference>
<feature type="transmembrane region" description="Helical" evidence="2">
    <location>
        <begin position="76"/>
        <end position="95"/>
    </location>
</feature>
<feature type="compositionally biased region" description="Polar residues" evidence="1">
    <location>
        <begin position="127"/>
        <end position="138"/>
    </location>
</feature>
<feature type="region of interest" description="Disordered" evidence="1">
    <location>
        <begin position="125"/>
        <end position="150"/>
    </location>
</feature>
<dbReference type="EMBL" id="JAWWNJ010000026">
    <property type="protein sequence ID" value="KAK7029923.1"/>
    <property type="molecule type" value="Genomic_DNA"/>
</dbReference>
<feature type="compositionally biased region" description="Basic and acidic residues" evidence="1">
    <location>
        <begin position="139"/>
        <end position="150"/>
    </location>
</feature>
<gene>
    <name evidence="3" type="ORF">R3P38DRAFT_888800</name>
</gene>
<evidence type="ECO:0000256" key="1">
    <source>
        <dbReference type="SAM" id="MobiDB-lite"/>
    </source>
</evidence>
<dbReference type="AlphaFoldDB" id="A0AAW0BUD7"/>
<sequence length="150" mass="17168">MEEQEATVIGLLERPNFECVCSHARGRRHSVGKHEDVHDPSRQGQKTTMKWLLLFFHNLNKDRVDRCVSSLRCARAIHSVLVLFILSALIFSQAVSQLQVEDLLDKNQSRFSAFAAQLNRIEDAVNRTRQPHNAPSARSRQDMHPNTRAL</sequence>
<keyword evidence="4" id="KW-1185">Reference proteome</keyword>
<evidence type="ECO:0000313" key="3">
    <source>
        <dbReference type="EMBL" id="KAK7029923.1"/>
    </source>
</evidence>
<keyword evidence="2" id="KW-0472">Membrane</keyword>